<keyword evidence="4" id="KW-1185">Reference proteome</keyword>
<dbReference type="OrthoDB" id="420179at2759"/>
<evidence type="ECO:0000256" key="1">
    <source>
        <dbReference type="SAM" id="MobiDB-lite"/>
    </source>
</evidence>
<evidence type="ECO:0000313" key="4">
    <source>
        <dbReference type="Proteomes" id="UP000654075"/>
    </source>
</evidence>
<evidence type="ECO:0000313" key="3">
    <source>
        <dbReference type="EMBL" id="CAE8641229.1"/>
    </source>
</evidence>
<dbReference type="Proteomes" id="UP000654075">
    <property type="component" value="Unassembled WGS sequence"/>
</dbReference>
<gene>
    <name evidence="3" type="ORF">PGLA1383_LOCUS55940</name>
</gene>
<feature type="compositionally biased region" description="Polar residues" evidence="1">
    <location>
        <begin position="13"/>
        <end position="23"/>
    </location>
</feature>
<dbReference type="CDD" id="cd00570">
    <property type="entry name" value="GST_N_family"/>
    <property type="match status" value="1"/>
</dbReference>
<protein>
    <recommendedName>
        <fullName evidence="2">GST N-terminal domain-containing protein</fullName>
    </recommendedName>
</protein>
<dbReference type="Gene3D" id="1.20.1050.10">
    <property type="match status" value="1"/>
</dbReference>
<dbReference type="EMBL" id="CAJNNV010032857">
    <property type="protein sequence ID" value="CAE8641229.1"/>
    <property type="molecule type" value="Genomic_DNA"/>
</dbReference>
<evidence type="ECO:0000259" key="2">
    <source>
        <dbReference type="Pfam" id="PF13417"/>
    </source>
</evidence>
<dbReference type="Gene3D" id="3.40.30.10">
    <property type="entry name" value="Glutaredoxin"/>
    <property type="match status" value="1"/>
</dbReference>
<dbReference type="AlphaFoldDB" id="A0A813HV26"/>
<accession>A0A813HV26</accession>
<feature type="domain" description="GST N-terminal" evidence="2">
    <location>
        <begin position="35"/>
        <end position="106"/>
    </location>
</feature>
<dbReference type="InterPro" id="IPR036249">
    <property type="entry name" value="Thioredoxin-like_sf"/>
</dbReference>
<sequence>MSSQMNASMSSQINGSRSPSASAESVPAGTLRIVGIPGSPYSRKVLSVLRFRRISYRWITRWSLDDEGLQDAAGPPLLPNVIFDDGESVADSTPIIKRLELQFPDRKVHPSHAGLAFLNSLLDDYADEWHSKHMFHYRWWFKPDIIKGGRMLPMGHSHTMPDAKYRGFEKLVIERQTQRVVAVTGSNEITAPVIEESYKCLISVLNDHFSSGTRFFSEIGPHLLTLRCSANLHSWHFLIRRLGI</sequence>
<dbReference type="InterPro" id="IPR004045">
    <property type="entry name" value="Glutathione_S-Trfase_N"/>
</dbReference>
<feature type="region of interest" description="Disordered" evidence="1">
    <location>
        <begin position="1"/>
        <end position="24"/>
    </location>
</feature>
<organism evidence="3 4">
    <name type="scientific">Polarella glacialis</name>
    <name type="common">Dinoflagellate</name>
    <dbReference type="NCBI Taxonomy" id="89957"/>
    <lineage>
        <taxon>Eukaryota</taxon>
        <taxon>Sar</taxon>
        <taxon>Alveolata</taxon>
        <taxon>Dinophyceae</taxon>
        <taxon>Suessiales</taxon>
        <taxon>Suessiaceae</taxon>
        <taxon>Polarella</taxon>
    </lineage>
</organism>
<comment type="caution">
    <text evidence="3">The sequence shown here is derived from an EMBL/GenBank/DDBJ whole genome shotgun (WGS) entry which is preliminary data.</text>
</comment>
<reference evidence="3" key="1">
    <citation type="submission" date="2021-02" db="EMBL/GenBank/DDBJ databases">
        <authorList>
            <person name="Dougan E. K."/>
            <person name="Rhodes N."/>
            <person name="Thang M."/>
            <person name="Chan C."/>
        </authorList>
    </citation>
    <scope>NUCLEOTIDE SEQUENCE</scope>
</reference>
<dbReference type="SUPFAM" id="SSF52833">
    <property type="entry name" value="Thioredoxin-like"/>
    <property type="match status" value="1"/>
</dbReference>
<feature type="compositionally biased region" description="Low complexity" evidence="1">
    <location>
        <begin position="1"/>
        <end position="12"/>
    </location>
</feature>
<proteinExistence type="predicted"/>
<name>A0A813HV26_POLGL</name>
<dbReference type="Pfam" id="PF13417">
    <property type="entry name" value="GST_N_3"/>
    <property type="match status" value="1"/>
</dbReference>